<dbReference type="InterPro" id="IPR012334">
    <property type="entry name" value="Pectin_lyas_fold"/>
</dbReference>
<dbReference type="InterPro" id="IPR008638">
    <property type="entry name" value="FhaB/CdiA-like_TPS"/>
</dbReference>
<evidence type="ECO:0000256" key="3">
    <source>
        <dbReference type="ARBA" id="ARBA00022729"/>
    </source>
</evidence>
<dbReference type="SUPFAM" id="SSF51126">
    <property type="entry name" value="Pectin lyase-like"/>
    <property type="match status" value="1"/>
</dbReference>
<evidence type="ECO:0000256" key="5">
    <source>
        <dbReference type="ARBA" id="ARBA00023026"/>
    </source>
</evidence>
<organism evidence="9 10">
    <name type="scientific">Candidatus Pantoea varia</name>
    <dbReference type="NCBI Taxonomy" id="1881036"/>
    <lineage>
        <taxon>Bacteria</taxon>
        <taxon>Pseudomonadati</taxon>
        <taxon>Pseudomonadota</taxon>
        <taxon>Gammaproteobacteria</taxon>
        <taxon>Enterobacterales</taxon>
        <taxon>Erwiniaceae</taxon>
        <taxon>Pantoea</taxon>
    </lineage>
</organism>
<dbReference type="InterPro" id="IPR006914">
    <property type="entry name" value="VENN_dom"/>
</dbReference>
<feature type="region of interest" description="Disordered" evidence="7">
    <location>
        <begin position="3197"/>
        <end position="3217"/>
    </location>
</feature>
<dbReference type="Pfam" id="PF05860">
    <property type="entry name" value="TPS"/>
    <property type="match status" value="1"/>
</dbReference>
<sequence length="4089" mass="420895">MDDQLTLSLPRRLLSYLICSLIAFQPLLPAFSAAIAPVTPGTKVDAAGNGVPVINIATPNAAGLSHNQYQNYNVGQEGLILNNATGRLTQTQLGGLVQNNPNLKAGQEARAIINEVVGANRSQLQGYTEVAGKAANVMVANPYGITCNGCGFINTPNVTLTTGKPQLDAQGNLQSLEVTKGAISIEGKGLDGSQADAVSIIARATEINAGIHARDLNVTLGANRVGADGSVTPIAGDGAAPLVAVDTGALGGMYANRIHLVSSENGVGVNLGNLNARQGDMVLDAQGRLSINNSLTSGTLTAKGSSIALQGEHKAGGNVALTAQQDIALNAATLGSDASLDLNSQGSITLKGSSVKAGQNVRLSSGSLSVDNSSSGSAGDAMQLSATSQLDNAGQLAAAKTLDIQAAQIANSGSLASNGDVQVRTNTLQQNGKLLAQGKNTVVVSGLLNNRDEISGGSLNIQSGTLDNSGKLIGQRLQIDAPILNNSGGMVSNGDVVINSDTLQQNGSISAQGDAQLTARSWLENQGALSSQNALILNSAQLHNSGSLIAPNLTLTAGQISNGGLVQGNTLLALHTGQLDNLAAGTISSDNDFALDLPQLNNSGLITSGKTLDITGDQLNNSGEINAASLSTTLKNLHNQQGGKLLADDRLWLQGDALTNQGTLAAGTLNSEVSQVSNSGTVQGDTALSLQGSALSNSGTLLSAGQLSVKQQTLDNSGLMQGKQLTVNADRWQNSGNALSETDADLHSDTLDNSGKILGQQGIALKANRTDNSGWLIAKALTLRGDLINSGLIQGNQQITLEGNQLDNQQGGQLLSDGTLNGDVASLNNRGAMQADQMVLNAQALQNSGTVRAGKALTAQVGGVLDNSGSLIGQQQMNLQAVEIDNKGTLAADNLSLHAPTLSNAGLLQGNSTLTLDHQQIHNLHDGQLIAGGPLTLTSDQLDNDGLLQVNGKFSVNGNRLNNSGRLLSDDLNLQMADTLTNSGTGQIVTAHQADLQAQTLSNSGQIAAGQLSASGNTLENSGLLQGDTLVDLGFAQTLNHNNGQLLSGDRLIVKGGSATNDGSWQGQQLDITLDSLNNRGSINGISALRGNIASDLINSGTLVSQGNSDLNATTLRNSGKIMADQLGLQGTSLNNDGLLQGNTALTAQADNITQSASGKTLSGGTLTLNAGQLNTQGTLQGEQATVNADNWLHQGSLLGSKELNASIINELHNTGSLMSQDTAQVTANTLNNSGSLLSEGAMVLNGAALNNSGSVQGKTLILSPASVINQGSLIGLQALTLAAAPQVAGRMLLRALAAPSRQLINNQGGSLLTQGTLNINGDDVVNNGSWQGQQILLNARQLTNNGAIQSADALQLILAERLDAGAGSKISANGTAALQALTLTNQGEWIARNLTLRGDTLNNNGAVTGVEALTVGLNGALTQQQDKTLLSAGRLTVQSSSLNNAGRVQGGDLQITSGAVDNNGRLQGDNSLLVNAGGRITNGGNGAMITQNALTLTGPELFNYGLIQGNGNGVATITGLTQNEGRWLSGGAQTLTTPQLNNNGWLQASQLILNATNASNNGTLLADGQGTLTGNGFSNQGTVQGGNLEVNYQQVNNSGTLLGNNRLSVMGAQVNQQSSGRLFSGGDLLVHSNGFDQRGQVVALGDATLEIANGFTGRDVLAAGGRLTVSSNGAIDNQGTMQGGALTLSAGGDLTNNGQLTTGAGDSALSGNRIAMNGNGSLQGGGNINLASRSDITLDGFTGTLGSLTLSAPGSIVNNALLYAAGNLSLFANSIRNQRADMLAGGSMWLQGDAAGNANGEVINNSGTIETQNGDITINTGHLLNTRDGLSTSTSIQKSPDLPSWLGKQTVYIRLGALKADELGLYTKHVRSGGSQGKGNGSDDDHFYLAPNAKGAVQKYLTNTIFNHVNANGGSGRISSNRGLRISAEKLENLASDILANSDIVLSGNQLNNKSFQDGQQNEYTTYKYSGNIGGKFTKNIDLAFFDPKSQRCCFRENSTGTQVKYELTGQPTIEDVGPGQLYRAVIQAGGNVSANFSGDISNTNTTANAGWSGNTLSAPALRGLTAAGAAGAQSHQQLATADKVAINTPQWRDQLQNALQQVNGAGALESASQGSAPLTQYTAAGKNNAALGKAVNLTNAALGPASLRNYKAAEVDISAYPLPSGENGYFVASNTNSRYLITVNPKLNGLGQLDQSLFGELNARLGKQPATTPLQETRPQYTDENAFLGSSYMLSRLNLKPDYDYRFLGDAAFDTRYVSNAVLNQTGNRYINGLGSDLAQMRYLMDNAAAAQQSLGLEFGVSLSAGQLASLDKSMVWWEATTINGETVMVPKLYLSTKDVEVRDGSVIAGNNVTLKGGNITNTSSSVMAKNDLTIDSQNTISNLNAGLLHAGGDLQLSALNDINNVSATISGKKVALESVNGDINNLTTSQLWHLDADNGKGAKKSYTETLSGPTASITSLDSLSLKAGNDIAVTGANLKAGGDLLLNAWNDIAITGNQNVTGTSQSGFGNRWQKIDPTSTNTVNTVGSQIAAGGNMAMQAGHDLTVTASNISAGKNAALAAGNDLNLNSATTSQNDVNGKRETHSTGLDRTTLTSGGDLALQAGRDLNSQAAGIAADKDVTLQAGRDVNLLAAETGSGNSYKSGKKVEINESVRQQGTEIASGGSTRLLAGNDITSQAAIVTAKKDLALQAGHDVNITTATESDYAYREETKTKKGFLKKTTTHTIQENSDTREKASQLSGNTVSVIAGNDLTVQGSSVAGDKGVALSAGNDLNIVTATNTQSTYSMKEVKKSGLMGGGLGLSYGKQSAKSERNGDQVTQSDARSLVGAGNGVVSMTAGNNALIKGSDVIAGGQNGEISVTAKNIAIVAGQDQVREAAKQNSKSSGFGLSLNLTPLDTVRNLRDIMNNNSSVYEQMKQTGNELGASSLDSPAPGLTYGRSGSKVRQNSESIYQSGSTLNTTGNLLLKARGDSDTHTGNILVEGSSLNAGARASLDATRNIDITTASDSQKAASSSSSKSWSATTSASIGALARSGGGSPNNGSAGTNYGSKNNQMSGDSSMLLQHTSAITAGSVDVTSHKGDIAVSGSTLTGTTGVSLNAEQGKISVVAGQDRQQASASGSDHAIGDLGGDGYSGTVGVGHNSWKNANTGTQQNTVRSGIVSTLGNVSVNAGKDINLQGADVYAGNSLSVNGENIHLDPSKDTHDGSSSSKSSQYGITAQVSGYGVSMVQAADKLAQSHKQSDDPRLQAIYAAQAAMTALSAYNQNTAAVKVTVSATVGSSHQSVEQKSTQQSGSVLKAGGDVAITAKQDITGEGVKISGDNVSLNAGRDIALNSAVDTSNQQSGSGGSKYGVGVGFGLGGSQNGLSLELAASQSSANGNGNSITHHNSEVSAAGDLTVKAGQDVTLNGANLNGNRVDLNAGRNLEIASQQDRASYDSHQSSSGFSASICIPPICAGVPVQGSASMSGSKIYNDFDSVQQQSGISAGDGGYNIYVGNHTQLDGAIIASSATPDKNHLSTGTLGWTDIENHANTGGNGFSAAVSGSMGKTTRPASDSFINNMPKSGQSQPSGGKSLPMGTLQQTKDRASSTTYSAISPGTIEIRNPDAQKQDVSQISRDTAAAENVLKDKFDEQKAEGSLAIQREMAVLGQQAIQQTFDALKKQEKEQERNRLKNDAAFNKLSEADQKKALDKIDQNVEEKYGIGSDLQIAAQAISGLFAGLAGGNVSGAVAAGAAPLLAQMVKQVSQGNEPMRMLLHTLASGLIAKAQGGSAIGGAAGGLTAGMLSYNDKLSHLLFGKEVSELSADDKMLIANIVTLAGATVGGAVDGSAGVGSGAFASRTEVENNYLSDTDITSFTEKYANAKTNEERDQLVADLKKLDAEKQGKALATAIPIREQKAELEKLKVLKALPDCNTQCQQLVTYSISELEPVANNTELHKNNLRKAVLAGVIFGLTVEKPTVNNPISRLTREQQQLIERAEFTTTAKGIQNPFPRDLNEKVVWNQIRANPGSAGEPLKGMNKDPRFPASAGFQKMEAKQKLSDGSTITVHYQYNSITDKAYDMKITTPQRSVNDPAKVIDSIKDAVK</sequence>
<evidence type="ECO:0000313" key="10">
    <source>
        <dbReference type="Proteomes" id="UP000198968"/>
    </source>
</evidence>
<feature type="region of interest" description="Disordered" evidence="7">
    <location>
        <begin position="3545"/>
        <end position="3594"/>
    </location>
</feature>
<name>A0A1I4XC96_9GAMM</name>
<feature type="domain" description="Filamentous haemagglutinin FhaB/tRNA nuclease CdiA-like TPS" evidence="8">
    <location>
        <begin position="48"/>
        <end position="170"/>
    </location>
</feature>
<keyword evidence="10" id="KW-1185">Reference proteome</keyword>
<protein>
    <submittedName>
        <fullName evidence="9">Filamentous hemagglutinin</fullName>
    </submittedName>
</protein>
<gene>
    <name evidence="9" type="ORF">SAMN05428971_0633</name>
</gene>
<feature type="compositionally biased region" description="Polar residues" evidence="7">
    <location>
        <begin position="3051"/>
        <end position="3061"/>
    </location>
</feature>
<dbReference type="GO" id="GO:0004521">
    <property type="term" value="F:RNA endonuclease activity"/>
    <property type="evidence" value="ECO:0007669"/>
    <property type="project" value="UniProtKB-ARBA"/>
</dbReference>
<evidence type="ECO:0000256" key="4">
    <source>
        <dbReference type="ARBA" id="ARBA00022913"/>
    </source>
</evidence>
<dbReference type="Pfam" id="PF04829">
    <property type="entry name" value="PT-VENN"/>
    <property type="match status" value="1"/>
</dbReference>
<comment type="subcellular location">
    <subcellularLocation>
        <location evidence="1">Target cell</location>
        <location evidence="1">Target cell cytoplasm</location>
    </subcellularLocation>
</comment>
<dbReference type="InterPro" id="IPR025157">
    <property type="entry name" value="Hemagglutinin_rpt"/>
</dbReference>
<feature type="compositionally biased region" description="Polar residues" evidence="7">
    <location>
        <begin position="3549"/>
        <end position="3564"/>
    </location>
</feature>
<dbReference type="FunFam" id="2.160.20.10:FF:000048">
    <property type="entry name" value="tRNA nuclease CdiA"/>
    <property type="match status" value="1"/>
</dbReference>
<keyword evidence="4" id="KW-1266">Target cell cytoplasm</keyword>
<accession>A0A1I4XC96</accession>
<feature type="region of interest" description="Disordered" evidence="7">
    <location>
        <begin position="3034"/>
        <end position="3061"/>
    </location>
</feature>
<feature type="region of interest" description="Disordered" evidence="7">
    <location>
        <begin position="2925"/>
        <end position="2950"/>
    </location>
</feature>
<evidence type="ECO:0000256" key="6">
    <source>
        <dbReference type="ARBA" id="ARBA00024043"/>
    </source>
</evidence>
<dbReference type="Gene3D" id="2.160.20.10">
    <property type="entry name" value="Single-stranded right-handed beta-helix, Pectin lyase-like"/>
    <property type="match status" value="1"/>
</dbReference>
<evidence type="ECO:0000256" key="7">
    <source>
        <dbReference type="SAM" id="MobiDB-lite"/>
    </source>
</evidence>
<dbReference type="NCBIfam" id="TIGR01901">
    <property type="entry name" value="adhes_NPXG"/>
    <property type="match status" value="1"/>
</dbReference>
<dbReference type="GO" id="GO:0030430">
    <property type="term" value="C:host cell cytoplasm"/>
    <property type="evidence" value="ECO:0007669"/>
    <property type="project" value="UniProtKB-ARBA"/>
</dbReference>
<dbReference type="RefSeq" id="WP_254772425.1">
    <property type="nucleotide sequence ID" value="NZ_FOVG01000001.1"/>
</dbReference>
<evidence type="ECO:0000256" key="2">
    <source>
        <dbReference type="ARBA" id="ARBA00022656"/>
    </source>
</evidence>
<keyword evidence="5" id="KW-0843">Virulence</keyword>
<dbReference type="GO" id="GO:0090729">
    <property type="term" value="F:toxin activity"/>
    <property type="evidence" value="ECO:0007669"/>
    <property type="project" value="UniProtKB-KW"/>
</dbReference>
<dbReference type="SMART" id="SM00912">
    <property type="entry name" value="Haemagg_act"/>
    <property type="match status" value="1"/>
</dbReference>
<dbReference type="Pfam" id="PF13332">
    <property type="entry name" value="Fil_haemagg_2"/>
    <property type="match status" value="7"/>
</dbReference>
<reference evidence="10" key="1">
    <citation type="submission" date="2016-10" db="EMBL/GenBank/DDBJ databases">
        <authorList>
            <person name="Varghese N."/>
            <person name="Submissions S."/>
        </authorList>
    </citation>
    <scope>NUCLEOTIDE SEQUENCE [LARGE SCALE GENOMIC DNA]</scope>
    <source>
        <strain evidence="10">OV426</strain>
    </source>
</reference>
<dbReference type="Proteomes" id="UP000198968">
    <property type="component" value="Unassembled WGS sequence"/>
</dbReference>
<proteinExistence type="inferred from homology"/>
<evidence type="ECO:0000256" key="1">
    <source>
        <dbReference type="ARBA" id="ARBA00004219"/>
    </source>
</evidence>
<dbReference type="NCBIfam" id="TIGR01731">
    <property type="entry name" value="fil_hemag_20aa"/>
    <property type="match status" value="30"/>
</dbReference>
<feature type="compositionally biased region" description="Basic and acidic residues" evidence="7">
    <location>
        <begin position="3198"/>
        <end position="3208"/>
    </location>
</feature>
<dbReference type="InterPro" id="IPR011050">
    <property type="entry name" value="Pectin_lyase_fold/virulence"/>
</dbReference>
<keyword evidence="3" id="KW-0732">Signal</keyword>
<evidence type="ECO:0000313" key="9">
    <source>
        <dbReference type="EMBL" id="SFN23123.1"/>
    </source>
</evidence>
<dbReference type="InterPro" id="IPR010069">
    <property type="entry name" value="CdiA_FHA1_rpt"/>
</dbReference>
<evidence type="ECO:0000259" key="8">
    <source>
        <dbReference type="SMART" id="SM00912"/>
    </source>
</evidence>
<comment type="similarity">
    <text evidence="6">In the N-terminal section; belongs to the CdiA toxin family.</text>
</comment>
<dbReference type="EMBL" id="FOVG01000001">
    <property type="protein sequence ID" value="SFN23123.1"/>
    <property type="molecule type" value="Genomic_DNA"/>
</dbReference>
<keyword evidence="2" id="KW-0800">Toxin</keyword>
<feature type="compositionally biased region" description="Low complexity" evidence="7">
    <location>
        <begin position="3565"/>
        <end position="3577"/>
    </location>
</feature>